<comment type="similarity">
    <text evidence="1">Belongs to the serpin family.</text>
</comment>
<dbReference type="GO" id="GO:0004867">
    <property type="term" value="F:serine-type endopeptidase inhibitor activity"/>
    <property type="evidence" value="ECO:0007669"/>
    <property type="project" value="InterPro"/>
</dbReference>
<name>A0A7K9YMJ5_9GALL</name>
<proteinExistence type="inferred from homology"/>
<evidence type="ECO:0000313" key="3">
    <source>
        <dbReference type="EMBL" id="NXJ11286.1"/>
    </source>
</evidence>
<gene>
    <name evidence="3" type="primary">Serping1</name>
    <name evidence="3" type="ORF">ODOGUJ_R08562</name>
</gene>
<evidence type="ECO:0000259" key="2">
    <source>
        <dbReference type="SMART" id="SM00093"/>
    </source>
</evidence>
<dbReference type="Pfam" id="PF00079">
    <property type="entry name" value="Serpin"/>
    <property type="match status" value="1"/>
</dbReference>
<feature type="non-terminal residue" evidence="3">
    <location>
        <position position="297"/>
    </location>
</feature>
<dbReference type="SMART" id="SM00093">
    <property type="entry name" value="SERPIN"/>
    <property type="match status" value="1"/>
</dbReference>
<dbReference type="PANTHER" id="PTHR11461:SF159">
    <property type="entry name" value="PLASMA PROTEASE C1 INHIBITOR"/>
    <property type="match status" value="1"/>
</dbReference>
<evidence type="ECO:0000313" key="4">
    <source>
        <dbReference type="Proteomes" id="UP000522663"/>
    </source>
</evidence>
<dbReference type="InterPro" id="IPR042185">
    <property type="entry name" value="Serpin_sf_2"/>
</dbReference>
<organism evidence="3 4">
    <name type="scientific">Odontophorus gujanensis</name>
    <name type="common">marbled wood quail</name>
    <dbReference type="NCBI Taxonomy" id="886794"/>
    <lineage>
        <taxon>Eukaryota</taxon>
        <taxon>Metazoa</taxon>
        <taxon>Chordata</taxon>
        <taxon>Craniata</taxon>
        <taxon>Vertebrata</taxon>
        <taxon>Euteleostomi</taxon>
        <taxon>Archelosauria</taxon>
        <taxon>Archosauria</taxon>
        <taxon>Dinosauria</taxon>
        <taxon>Saurischia</taxon>
        <taxon>Theropoda</taxon>
        <taxon>Coelurosauria</taxon>
        <taxon>Aves</taxon>
        <taxon>Neognathae</taxon>
        <taxon>Galloanserae</taxon>
        <taxon>Galliformes</taxon>
        <taxon>Odontophoridae</taxon>
        <taxon>Odontophorus</taxon>
    </lineage>
</organism>
<dbReference type="InterPro" id="IPR036186">
    <property type="entry name" value="Serpin_sf"/>
</dbReference>
<dbReference type="InterPro" id="IPR042178">
    <property type="entry name" value="Serpin_sf_1"/>
</dbReference>
<feature type="domain" description="Serpin" evidence="2">
    <location>
        <begin position="2"/>
        <end position="295"/>
    </location>
</feature>
<keyword evidence="4" id="KW-1185">Reference proteome</keyword>
<dbReference type="AlphaFoldDB" id="A0A7K9YMJ5"/>
<dbReference type="OrthoDB" id="6433428at2759"/>
<sequence>CVHGTLQQLVNVSGLLSAANIFYHSDMHLRPRFLNESWHFYKAQPQELSGNESLDLQRINEWVCKVTRGLVPQLLSQLPDEPRLVLLSAVYFQAPWQKPFKTKHTVLLPFMRHGYQPVDVLTMTSKKYPVASFTDPRLHVQVGRLELSGRLSLVVLVPRGPPEALGAVERALDPPTFLALLQRAANTPMRPTTVALPRLHLDRAMDVVDMVHDMDFGLFLDAELCGLARGPAVEVDAVQHRAVLTLDEKGVEAAGAMATSVARTALQLEALQPFLFVLWDEANAIPLFMGRLSDPQA</sequence>
<dbReference type="SUPFAM" id="SSF56574">
    <property type="entry name" value="Serpins"/>
    <property type="match status" value="1"/>
</dbReference>
<dbReference type="Gene3D" id="2.30.39.10">
    <property type="entry name" value="Alpha-1-antitrypsin, domain 1"/>
    <property type="match status" value="1"/>
</dbReference>
<accession>A0A7K9YMJ5</accession>
<dbReference type="Gene3D" id="3.30.497.10">
    <property type="entry name" value="Antithrombin, subunit I, domain 2"/>
    <property type="match status" value="1"/>
</dbReference>
<feature type="non-terminal residue" evidence="3">
    <location>
        <position position="1"/>
    </location>
</feature>
<dbReference type="GO" id="GO:0005615">
    <property type="term" value="C:extracellular space"/>
    <property type="evidence" value="ECO:0007669"/>
    <property type="project" value="InterPro"/>
</dbReference>
<evidence type="ECO:0000256" key="1">
    <source>
        <dbReference type="RuleBase" id="RU000411"/>
    </source>
</evidence>
<dbReference type="PANTHER" id="PTHR11461">
    <property type="entry name" value="SERINE PROTEASE INHIBITOR, SERPIN"/>
    <property type="match status" value="1"/>
</dbReference>
<protein>
    <submittedName>
        <fullName evidence="3">IC1 inhibitor</fullName>
    </submittedName>
</protein>
<comment type="caution">
    <text evidence="3">The sequence shown here is derived from an EMBL/GenBank/DDBJ whole genome shotgun (WGS) entry which is preliminary data.</text>
</comment>
<reference evidence="3 4" key="1">
    <citation type="submission" date="2019-09" db="EMBL/GenBank/DDBJ databases">
        <title>Bird 10,000 Genomes (B10K) Project - Family phase.</title>
        <authorList>
            <person name="Zhang G."/>
        </authorList>
    </citation>
    <scope>NUCLEOTIDE SEQUENCE [LARGE SCALE GENOMIC DNA]</scope>
    <source>
        <strain evidence="3">B10K-DU-001-53</strain>
        <tissue evidence="3">Muscle</tissue>
    </source>
</reference>
<dbReference type="InterPro" id="IPR000215">
    <property type="entry name" value="Serpin_fam"/>
</dbReference>
<dbReference type="Proteomes" id="UP000522663">
    <property type="component" value="Unassembled WGS sequence"/>
</dbReference>
<dbReference type="EMBL" id="VXAB01008449">
    <property type="protein sequence ID" value="NXJ11286.1"/>
    <property type="molecule type" value="Genomic_DNA"/>
</dbReference>
<dbReference type="InterPro" id="IPR023796">
    <property type="entry name" value="Serpin_dom"/>
</dbReference>